<dbReference type="PANTHER" id="PTHR47235">
    <property type="entry name" value="BLR6548 PROTEIN"/>
    <property type="match status" value="1"/>
</dbReference>
<protein>
    <recommendedName>
        <fullName evidence="3">Leucine-binding protein domain-containing protein</fullName>
    </recommendedName>
</protein>
<dbReference type="SUPFAM" id="SSF53822">
    <property type="entry name" value="Periplasmic binding protein-like I"/>
    <property type="match status" value="1"/>
</dbReference>
<keyword evidence="5" id="KW-1185">Reference proteome</keyword>
<keyword evidence="2" id="KW-0732">Signal</keyword>
<dbReference type="Gene3D" id="3.40.50.2300">
    <property type="match status" value="2"/>
</dbReference>
<dbReference type="PANTHER" id="PTHR47235:SF1">
    <property type="entry name" value="BLR6548 PROTEIN"/>
    <property type="match status" value="1"/>
</dbReference>
<gene>
    <name evidence="4" type="ORF">CSC94_22670</name>
</gene>
<comment type="similarity">
    <text evidence="1">Belongs to the leucine-binding protein family.</text>
</comment>
<comment type="caution">
    <text evidence="4">The sequence shown here is derived from an EMBL/GenBank/DDBJ whole genome shotgun (WGS) entry which is preliminary data.</text>
</comment>
<feature type="domain" description="Leucine-binding protein" evidence="3">
    <location>
        <begin position="79"/>
        <end position="417"/>
    </location>
</feature>
<dbReference type="AlphaFoldDB" id="A0A2G1QH12"/>
<dbReference type="InterPro" id="IPR028082">
    <property type="entry name" value="Peripla_BP_I"/>
</dbReference>
<reference evidence="4 5" key="1">
    <citation type="submission" date="2017-10" db="EMBL/GenBank/DDBJ databases">
        <title>Sedimentibacterium mangrovi gen. nov., sp. nov., a novel member of family Phyllobacteriacea isolated from mangrove sediment.</title>
        <authorList>
            <person name="Liao H."/>
            <person name="Tian Y."/>
        </authorList>
    </citation>
    <scope>NUCLEOTIDE SEQUENCE [LARGE SCALE GENOMIC DNA]</scope>
    <source>
        <strain evidence="4 5">X9-2-2</strain>
    </source>
</reference>
<name>A0A2G1QH12_9HYPH</name>
<dbReference type="InterPro" id="IPR028081">
    <property type="entry name" value="Leu-bd"/>
</dbReference>
<evidence type="ECO:0000259" key="3">
    <source>
        <dbReference type="Pfam" id="PF13458"/>
    </source>
</evidence>
<dbReference type="Proteomes" id="UP000221168">
    <property type="component" value="Unassembled WGS sequence"/>
</dbReference>
<evidence type="ECO:0000313" key="5">
    <source>
        <dbReference type="Proteomes" id="UP000221168"/>
    </source>
</evidence>
<proteinExistence type="inferred from homology"/>
<evidence type="ECO:0000313" key="4">
    <source>
        <dbReference type="EMBL" id="PHP64740.1"/>
    </source>
</evidence>
<organism evidence="4 5">
    <name type="scientific">Zhengella mangrovi</name>
    <dbReference type="NCBI Taxonomy" id="1982044"/>
    <lineage>
        <taxon>Bacteria</taxon>
        <taxon>Pseudomonadati</taxon>
        <taxon>Pseudomonadota</taxon>
        <taxon>Alphaproteobacteria</taxon>
        <taxon>Hyphomicrobiales</taxon>
        <taxon>Notoacmeibacteraceae</taxon>
        <taxon>Zhengella</taxon>
    </lineage>
</organism>
<dbReference type="EMBL" id="PDVP01000024">
    <property type="protein sequence ID" value="PHP64740.1"/>
    <property type="molecule type" value="Genomic_DNA"/>
</dbReference>
<evidence type="ECO:0000256" key="2">
    <source>
        <dbReference type="ARBA" id="ARBA00022729"/>
    </source>
</evidence>
<dbReference type="Pfam" id="PF13458">
    <property type="entry name" value="Peripla_BP_6"/>
    <property type="match status" value="1"/>
</dbReference>
<dbReference type="OrthoDB" id="9791590at2"/>
<sequence>MTTEFAGHTERTSGPPRAGIACAQPMGGMEMKAYNFGSGFRAHMPKAIAAALVLGMATSGALAGDAPKDGVYADHIDWGVIMDLSGPTSSSQGVWTKGLQDYMAMLNENGGVGGRTVNVLAEDGRFNAANDKIAFDKLVSQTPVIALSGFGTSATQVALASEIRDGAVPVIGTYTPTKALSEPTSKMVYNGFCGYKQMADAGVGYMVEKLGLKNPKVMTVAIETAGGKDYADYVAAAVAKYGGTASSTTMKIAAVDVTPQVQQILAEKPDFITIYGIENTAILTMKTMQQYGLDTPGFGITYLGTKSVYNALGAEAGGNYSFISCFTPGGADESDGNKAMVSFADKAGHGDLASNINYVAGWVAGMTAETALKKVDGDLTRASLVSAIEGGFTVDPEGLAAPIVYTPEDHTGPQVLKMFGYDYAKETFVSYGDYADYEKYTK</sequence>
<accession>A0A2G1QH12</accession>
<evidence type="ECO:0000256" key="1">
    <source>
        <dbReference type="ARBA" id="ARBA00010062"/>
    </source>
</evidence>